<organism evidence="1 2">
    <name type="scientific">Pseudomonas oryzihabitans</name>
    <dbReference type="NCBI Taxonomy" id="47885"/>
    <lineage>
        <taxon>Bacteria</taxon>
        <taxon>Pseudomonadati</taxon>
        <taxon>Pseudomonadota</taxon>
        <taxon>Gammaproteobacteria</taxon>
        <taxon>Pseudomonadales</taxon>
        <taxon>Pseudomonadaceae</taxon>
        <taxon>Pseudomonas</taxon>
    </lineage>
</organism>
<evidence type="ECO:0000313" key="2">
    <source>
        <dbReference type="Proteomes" id="UP000064137"/>
    </source>
</evidence>
<protein>
    <submittedName>
        <fullName evidence="1">Uncharacterized protein</fullName>
    </submittedName>
</protein>
<dbReference type="EMBL" id="CP013987">
    <property type="protein sequence ID" value="ALZ84480.1"/>
    <property type="molecule type" value="Genomic_DNA"/>
</dbReference>
<proteinExistence type="predicted"/>
<evidence type="ECO:0000313" key="1">
    <source>
        <dbReference type="EMBL" id="ALZ84480.1"/>
    </source>
</evidence>
<name>A0A0U4VMR6_9PSED</name>
<gene>
    <name evidence="1" type="ORF">APT59_09795</name>
</gene>
<dbReference type="AlphaFoldDB" id="A0A0U4VMR6"/>
<reference evidence="1 2" key="1">
    <citation type="submission" date="2016-01" db="EMBL/GenBank/DDBJ databases">
        <title>Annotation of Pseudomonas oryzihabitans USDA-ARS-USMARC-56511.</title>
        <authorList>
            <person name="Harhay G.P."/>
            <person name="Harhay D.M."/>
            <person name="Smith T.P.L."/>
            <person name="Bono J.L."/>
            <person name="Heaton M.P."/>
            <person name="Clawson M.L."/>
            <person name="Chitko-Mckown C.G."/>
            <person name="Capik S.F."/>
            <person name="DeDonder K.D."/>
            <person name="Apley M.D."/>
            <person name="Lubbers B.V."/>
            <person name="White B.J."/>
            <person name="Larson R.L."/>
        </authorList>
    </citation>
    <scope>NUCLEOTIDE SEQUENCE [LARGE SCALE GENOMIC DNA]</scope>
    <source>
        <strain evidence="1 2">USDA-ARS-USMARC-56511</strain>
    </source>
</reference>
<accession>A0A0U4VMR6</accession>
<dbReference type="KEGG" id="por:APT59_09795"/>
<dbReference type="Proteomes" id="UP000064137">
    <property type="component" value="Chromosome"/>
</dbReference>
<sequence length="64" mass="7310">MITLPIIGRSPAAVISRARMLGFECWPYRAERRANGAWVHYYRKADQKAPAWFTATNSLRAEVS</sequence>